<protein>
    <submittedName>
        <fullName evidence="4">Type II and III secretion system protein family protein</fullName>
    </submittedName>
</protein>
<dbReference type="Pfam" id="PF00263">
    <property type="entry name" value="Secretin"/>
    <property type="match status" value="1"/>
</dbReference>
<evidence type="ECO:0000256" key="1">
    <source>
        <dbReference type="RuleBase" id="RU004003"/>
    </source>
</evidence>
<dbReference type="PANTHER" id="PTHR30332:SF17">
    <property type="entry name" value="TYPE IV PILIATION SYSTEM PROTEIN DR_0774-RELATED"/>
    <property type="match status" value="1"/>
</dbReference>
<comment type="caution">
    <text evidence="4">The sequence shown here is derived from an EMBL/GenBank/DDBJ whole genome shotgun (WGS) entry which is preliminary data.</text>
</comment>
<sequence>MQLMMRSDRTGRTRRETADRGMQMMSALSIGLFLVLFAVSLTVHSGRAYAAETATQGSVVVEADKAKLIHLAAPAATVFVANPDVADIQVPDPQTVVVLGKRAGATTVYVFDGAGKATGYSVLVRHQTGDAAADIRRNVPDANVAVSSTPKGIIVNGSVTSPLDANRMKAISSQYLGPKEQVILNAGVTSSTQVNLRVRVAEVSRDAQKEFGFNWDALYNNGKLAIGLLTGRAPASAFGTFTRDTSSNNLDSLGVGYKNGNWNVAALIDALREEGLVSILAEPNLTTTSGEPANFLAGGEFPVPVSQGTLSSSAITIEWKRYGVSVDFTPTVLNGNRISVKVRPEVSELSTNGAVTLNDITIPAVTVRRAETTVELASGQSFAIAGLFQNNVQNEVRDFPWLADIPVLGALFRSTSFQRHESELVIIVTPYIVQPVSNPDALGLPTDGLVYASDLEQLLLGRLTAVKAGTPTPASPNQPHLNGAAGFIVE</sequence>
<feature type="domain" description="Pilus formation protein N-terminal" evidence="3">
    <location>
        <begin position="58"/>
        <end position="124"/>
    </location>
</feature>
<dbReference type="PRINTS" id="PR00811">
    <property type="entry name" value="BCTERIALGSPD"/>
</dbReference>
<feature type="domain" description="Type II/III secretion system secretin-like" evidence="2">
    <location>
        <begin position="270"/>
        <end position="434"/>
    </location>
</feature>
<proteinExistence type="inferred from homology"/>
<evidence type="ECO:0000259" key="2">
    <source>
        <dbReference type="Pfam" id="PF00263"/>
    </source>
</evidence>
<dbReference type="Pfam" id="PF13629">
    <property type="entry name" value="T2SS-T3SS_pil_N"/>
    <property type="match status" value="1"/>
</dbReference>
<evidence type="ECO:0000313" key="4">
    <source>
        <dbReference type="EMBL" id="KAB7738885.1"/>
    </source>
</evidence>
<dbReference type="InterPro" id="IPR032789">
    <property type="entry name" value="T2SS-T3SS_pil_N"/>
</dbReference>
<name>A0A6N6VGS3_9HYPH</name>
<dbReference type="PANTHER" id="PTHR30332">
    <property type="entry name" value="PROBABLE GENERAL SECRETION PATHWAY PROTEIN D"/>
    <property type="match status" value="1"/>
</dbReference>
<gene>
    <name evidence="4" type="ORF">F2P47_14810</name>
</gene>
<dbReference type="InterPro" id="IPR001775">
    <property type="entry name" value="GspD/PilQ"/>
</dbReference>
<reference evidence="4 5" key="1">
    <citation type="submission" date="2019-09" db="EMBL/GenBank/DDBJ databases">
        <title>Parvibaculum sedimenti sp. nov., isolated from sediment.</title>
        <authorList>
            <person name="Wang Y."/>
        </authorList>
    </citation>
    <scope>NUCLEOTIDE SEQUENCE [LARGE SCALE GENOMIC DNA]</scope>
    <source>
        <strain evidence="4 5">HXT-9</strain>
    </source>
</reference>
<dbReference type="EMBL" id="WESC01000015">
    <property type="protein sequence ID" value="KAB7738885.1"/>
    <property type="molecule type" value="Genomic_DNA"/>
</dbReference>
<dbReference type="InterPro" id="IPR050810">
    <property type="entry name" value="Bact_Secretion_Sys_Channel"/>
</dbReference>
<accession>A0A6N6VGS3</accession>
<dbReference type="AlphaFoldDB" id="A0A6N6VGS3"/>
<dbReference type="GO" id="GO:0015627">
    <property type="term" value="C:type II protein secretion system complex"/>
    <property type="evidence" value="ECO:0007669"/>
    <property type="project" value="TreeGrafter"/>
</dbReference>
<keyword evidence="5" id="KW-1185">Reference proteome</keyword>
<comment type="similarity">
    <text evidence="1">Belongs to the bacterial secretin family.</text>
</comment>
<evidence type="ECO:0000259" key="3">
    <source>
        <dbReference type="Pfam" id="PF13629"/>
    </source>
</evidence>
<organism evidence="4 5">
    <name type="scientific">Parvibaculum sedimenti</name>
    <dbReference type="NCBI Taxonomy" id="2608632"/>
    <lineage>
        <taxon>Bacteria</taxon>
        <taxon>Pseudomonadati</taxon>
        <taxon>Pseudomonadota</taxon>
        <taxon>Alphaproteobacteria</taxon>
        <taxon>Hyphomicrobiales</taxon>
        <taxon>Parvibaculaceae</taxon>
        <taxon>Parvibaculum</taxon>
    </lineage>
</organism>
<dbReference type="Proteomes" id="UP000468901">
    <property type="component" value="Unassembled WGS sequence"/>
</dbReference>
<dbReference type="InterPro" id="IPR004846">
    <property type="entry name" value="T2SS/T3SS_dom"/>
</dbReference>
<dbReference type="GO" id="GO:0009306">
    <property type="term" value="P:protein secretion"/>
    <property type="evidence" value="ECO:0007669"/>
    <property type="project" value="InterPro"/>
</dbReference>
<evidence type="ECO:0000313" key="5">
    <source>
        <dbReference type="Proteomes" id="UP000468901"/>
    </source>
</evidence>